<reference evidence="3 4" key="1">
    <citation type="journal article" date="2022" name="Nat. Genet.">
        <title>Improved pea reference genome and pan-genome highlight genomic features and evolutionary characteristics.</title>
        <authorList>
            <person name="Yang T."/>
            <person name="Liu R."/>
            <person name="Luo Y."/>
            <person name="Hu S."/>
            <person name="Wang D."/>
            <person name="Wang C."/>
            <person name="Pandey M.K."/>
            <person name="Ge S."/>
            <person name="Xu Q."/>
            <person name="Li N."/>
            <person name="Li G."/>
            <person name="Huang Y."/>
            <person name="Saxena R.K."/>
            <person name="Ji Y."/>
            <person name="Li M."/>
            <person name="Yan X."/>
            <person name="He Y."/>
            <person name="Liu Y."/>
            <person name="Wang X."/>
            <person name="Xiang C."/>
            <person name="Varshney R.K."/>
            <person name="Ding H."/>
            <person name="Gao S."/>
            <person name="Zong X."/>
        </authorList>
    </citation>
    <scope>NUCLEOTIDE SEQUENCE [LARGE SCALE GENOMIC DNA]</scope>
    <source>
        <strain evidence="3 4">cv. Zhongwan 6</strain>
    </source>
</reference>
<keyword evidence="4" id="KW-1185">Reference proteome</keyword>
<feature type="domain" description="Late embryogenesis abundant protein LEA-2 subgroup" evidence="2">
    <location>
        <begin position="72"/>
        <end position="162"/>
    </location>
</feature>
<keyword evidence="1" id="KW-0472">Membrane</keyword>
<dbReference type="InterPro" id="IPR055301">
    <property type="entry name" value="Lea14-like_2"/>
</dbReference>
<dbReference type="PANTHER" id="PTHR31852">
    <property type="entry name" value="LATE EMBRYOGENESIS ABUNDANT (LEA) HYDROXYPROLINE-RICH GLYCOPROTEIN FAMILY"/>
    <property type="match status" value="1"/>
</dbReference>
<accession>A0A9D5A5B6</accession>
<name>A0A9D5A5B6_PEA</name>
<comment type="caution">
    <text evidence="3">The sequence shown here is derived from an EMBL/GenBank/DDBJ whole genome shotgun (WGS) entry which is preliminary data.</text>
</comment>
<dbReference type="Gene3D" id="2.60.40.1820">
    <property type="match status" value="1"/>
</dbReference>
<keyword evidence="1" id="KW-1133">Transmembrane helix</keyword>
<dbReference type="InterPro" id="IPR004864">
    <property type="entry name" value="LEA_2"/>
</dbReference>
<protein>
    <recommendedName>
        <fullName evidence="2">Late embryogenesis abundant protein LEA-2 subgroup domain-containing protein</fullName>
    </recommendedName>
</protein>
<dbReference type="Pfam" id="PF03168">
    <property type="entry name" value="LEA_2"/>
    <property type="match status" value="1"/>
</dbReference>
<evidence type="ECO:0000313" key="3">
    <source>
        <dbReference type="EMBL" id="KAI5395736.1"/>
    </source>
</evidence>
<feature type="transmembrane region" description="Helical" evidence="1">
    <location>
        <begin position="12"/>
        <end position="34"/>
    </location>
</feature>
<sequence length="204" mass="22494">MSCALKCSKGLKICCAVTSIFLIVVLVILLVLFLTDFKRKDPTITLQSVKFGRFFFDVSPIIDLNASLAILVTVDNPNHGSFTYQNSTAYLNYRGRLLAEAPLLEDTIPALKSHNITTLLNVYVDVTQVPDLLGDYLSGIINFTSSTTLVGKIKILKFIKFKATSYSTCLCLGYGHGADDSCLYCSAFGIFGLVILEMYGHVWH</sequence>
<proteinExistence type="predicted"/>
<evidence type="ECO:0000259" key="2">
    <source>
        <dbReference type="Pfam" id="PF03168"/>
    </source>
</evidence>
<evidence type="ECO:0000313" key="4">
    <source>
        <dbReference type="Proteomes" id="UP001058974"/>
    </source>
</evidence>
<dbReference type="Proteomes" id="UP001058974">
    <property type="component" value="Chromosome 6"/>
</dbReference>
<dbReference type="SUPFAM" id="SSF117070">
    <property type="entry name" value="LEA14-like"/>
    <property type="match status" value="1"/>
</dbReference>
<dbReference type="Gramene" id="Psat06G0206300-T1">
    <property type="protein sequence ID" value="KAI5395736.1"/>
    <property type="gene ID" value="KIW84_062063"/>
</dbReference>
<dbReference type="EMBL" id="JAMSHJ010000006">
    <property type="protein sequence ID" value="KAI5395736.1"/>
    <property type="molecule type" value="Genomic_DNA"/>
</dbReference>
<gene>
    <name evidence="3" type="ORF">KIW84_062063</name>
</gene>
<dbReference type="AlphaFoldDB" id="A0A9D5A5B6"/>
<keyword evidence="1" id="KW-0812">Transmembrane</keyword>
<organism evidence="3 4">
    <name type="scientific">Pisum sativum</name>
    <name type="common">Garden pea</name>
    <name type="synonym">Lathyrus oleraceus</name>
    <dbReference type="NCBI Taxonomy" id="3888"/>
    <lineage>
        <taxon>Eukaryota</taxon>
        <taxon>Viridiplantae</taxon>
        <taxon>Streptophyta</taxon>
        <taxon>Embryophyta</taxon>
        <taxon>Tracheophyta</taxon>
        <taxon>Spermatophyta</taxon>
        <taxon>Magnoliopsida</taxon>
        <taxon>eudicotyledons</taxon>
        <taxon>Gunneridae</taxon>
        <taxon>Pentapetalae</taxon>
        <taxon>rosids</taxon>
        <taxon>fabids</taxon>
        <taxon>Fabales</taxon>
        <taxon>Fabaceae</taxon>
        <taxon>Papilionoideae</taxon>
        <taxon>50 kb inversion clade</taxon>
        <taxon>NPAAA clade</taxon>
        <taxon>Hologalegina</taxon>
        <taxon>IRL clade</taxon>
        <taxon>Fabeae</taxon>
        <taxon>Lathyrus</taxon>
    </lineage>
</organism>
<evidence type="ECO:0000256" key="1">
    <source>
        <dbReference type="SAM" id="Phobius"/>
    </source>
</evidence>